<name>A0A1N7J2K5_9BACL</name>
<feature type="domain" description="Endoribonuclease YicC-like C-terminal" evidence="7">
    <location>
        <begin position="169"/>
        <end position="288"/>
    </location>
</feature>
<evidence type="ECO:0000256" key="3">
    <source>
        <dbReference type="ARBA" id="ARBA00022759"/>
    </source>
</evidence>
<dbReference type="NCBIfam" id="TIGR00255">
    <property type="entry name" value="YicC/YloC family endoribonuclease"/>
    <property type="match status" value="1"/>
</dbReference>
<keyword evidence="2" id="KW-0540">Nuclease</keyword>
<keyword evidence="4" id="KW-0378">Hydrolase</keyword>
<keyword evidence="3" id="KW-0255">Endonuclease</keyword>
<dbReference type="AlphaFoldDB" id="A0A1N7J2K5"/>
<protein>
    <submittedName>
        <fullName evidence="8">TIGR00255 family protein</fullName>
    </submittedName>
</protein>
<proteinExistence type="inferred from homology"/>
<dbReference type="InterPro" id="IPR013527">
    <property type="entry name" value="YicC-like_N"/>
</dbReference>
<accession>A0A1N7J2K5</accession>
<dbReference type="GO" id="GO:0016787">
    <property type="term" value="F:hydrolase activity"/>
    <property type="evidence" value="ECO:0007669"/>
    <property type="project" value="UniProtKB-KW"/>
</dbReference>
<evidence type="ECO:0000259" key="7">
    <source>
        <dbReference type="Pfam" id="PF08340"/>
    </source>
</evidence>
<comment type="cofactor">
    <cofactor evidence="1">
        <name>a divalent metal cation</name>
        <dbReference type="ChEBI" id="CHEBI:60240"/>
    </cofactor>
</comment>
<keyword evidence="9" id="KW-1185">Reference proteome</keyword>
<dbReference type="Pfam" id="PF03755">
    <property type="entry name" value="YicC-like_N"/>
    <property type="match status" value="1"/>
</dbReference>
<evidence type="ECO:0000256" key="2">
    <source>
        <dbReference type="ARBA" id="ARBA00022722"/>
    </source>
</evidence>
<dbReference type="Pfam" id="PF08340">
    <property type="entry name" value="YicC-like_C"/>
    <property type="match status" value="1"/>
</dbReference>
<sequence length="288" mass="32871">MTGYGRGESDAEGIRFTVEVRSVNHRFLELAVKLPSGWGALEEEVKRQVRRWVRRGRVDVTVTLEGDGAASRKLTVDWEAADSLLQASRELRERLGITGELTLRDLLHHPEVLKAEEQMPDPEVWKAPLLTAVEQACQSLGGMRRREGRVLAEDLMHRTGVLAQRVEEIRSRAPQVVSDYRRRLEERIRELLGGVDPEPDRLLTEAALFADKADIQEELTRLSSHIGQFREALRQEKPVGRRLEFLLQEMNREINTIGSKANDAQIAEKVVDSKSELEKMREQVQNIE</sequence>
<evidence type="ECO:0000313" key="8">
    <source>
        <dbReference type="EMBL" id="SIS43534.1"/>
    </source>
</evidence>
<dbReference type="EMBL" id="FTOD01000001">
    <property type="protein sequence ID" value="SIS43534.1"/>
    <property type="molecule type" value="Genomic_DNA"/>
</dbReference>
<dbReference type="Proteomes" id="UP000186795">
    <property type="component" value="Unassembled WGS sequence"/>
</dbReference>
<feature type="domain" description="Endoribonuclease YicC-like N-terminal" evidence="6">
    <location>
        <begin position="1"/>
        <end position="152"/>
    </location>
</feature>
<dbReference type="InterPro" id="IPR005229">
    <property type="entry name" value="YicC/YloC-like"/>
</dbReference>
<dbReference type="GO" id="GO:0004521">
    <property type="term" value="F:RNA endonuclease activity"/>
    <property type="evidence" value="ECO:0007669"/>
    <property type="project" value="InterPro"/>
</dbReference>
<gene>
    <name evidence="8" type="ORF">SAMN05421790_101648</name>
</gene>
<evidence type="ECO:0000256" key="4">
    <source>
        <dbReference type="ARBA" id="ARBA00022801"/>
    </source>
</evidence>
<evidence type="ECO:0000313" key="9">
    <source>
        <dbReference type="Proteomes" id="UP000186795"/>
    </source>
</evidence>
<comment type="similarity">
    <text evidence="5">Belongs to the YicC/YloC family.</text>
</comment>
<dbReference type="PANTHER" id="PTHR30636:SF3">
    <property type="entry name" value="UPF0701 PROTEIN YICC"/>
    <property type="match status" value="1"/>
</dbReference>
<evidence type="ECO:0000256" key="5">
    <source>
        <dbReference type="ARBA" id="ARBA00035648"/>
    </source>
</evidence>
<evidence type="ECO:0000256" key="1">
    <source>
        <dbReference type="ARBA" id="ARBA00001968"/>
    </source>
</evidence>
<evidence type="ECO:0000259" key="6">
    <source>
        <dbReference type="Pfam" id="PF03755"/>
    </source>
</evidence>
<organism evidence="8 9">
    <name type="scientific">Kroppenstedtia eburnea</name>
    <dbReference type="NCBI Taxonomy" id="714067"/>
    <lineage>
        <taxon>Bacteria</taxon>
        <taxon>Bacillati</taxon>
        <taxon>Bacillota</taxon>
        <taxon>Bacilli</taxon>
        <taxon>Bacillales</taxon>
        <taxon>Thermoactinomycetaceae</taxon>
        <taxon>Kroppenstedtia</taxon>
    </lineage>
</organism>
<dbReference type="PANTHER" id="PTHR30636">
    <property type="entry name" value="UPF0701 PROTEIN YICC"/>
    <property type="match status" value="1"/>
</dbReference>
<dbReference type="InterPro" id="IPR013551">
    <property type="entry name" value="YicC-like_C"/>
</dbReference>
<reference evidence="9" key="1">
    <citation type="submission" date="2017-01" db="EMBL/GenBank/DDBJ databases">
        <authorList>
            <person name="Varghese N."/>
            <person name="Submissions S."/>
        </authorList>
    </citation>
    <scope>NUCLEOTIDE SEQUENCE [LARGE SCALE GENOMIC DNA]</scope>
    <source>
        <strain evidence="9">DSM 45196</strain>
    </source>
</reference>